<dbReference type="Proteomes" id="UP001596270">
    <property type="component" value="Unassembled WGS sequence"/>
</dbReference>
<name>A0ABW1TWB8_9BURK</name>
<dbReference type="PANTHER" id="PTHR12835:SF5">
    <property type="entry name" value="BIOTIN--PROTEIN LIGASE"/>
    <property type="match status" value="1"/>
</dbReference>
<evidence type="ECO:0000259" key="3">
    <source>
        <dbReference type="PROSITE" id="PS51733"/>
    </source>
</evidence>
<dbReference type="RefSeq" id="WP_371437240.1">
    <property type="nucleotide sequence ID" value="NZ_JBHSRS010000018.1"/>
</dbReference>
<dbReference type="PROSITE" id="PS51733">
    <property type="entry name" value="BPL_LPL_CATALYTIC"/>
    <property type="match status" value="1"/>
</dbReference>
<evidence type="ECO:0000313" key="5">
    <source>
        <dbReference type="Proteomes" id="UP001596270"/>
    </source>
</evidence>
<sequence length="305" mass="31866">MTSPLITPLRWPAEAIWEAVAPALPGFTVEVLPEVDSSNTELMRRFRGSPSGSDGSPGIAPRPEPTLLVAEQQTAGRGRLGRNWQSLRGDSLTFSLGLPLQPADWSGLSLVVGISLAESLDPGNDSHQGNRVGLKWPNDLWLSGPQGERKLAGILVETASLEGTRYVVIGIGLNIRAVTLPTLPAQTAAPPAVAPMPPGCLQEVFPGMDAAQALLRIVPPLVQAVQAFEQFGFAPFQARFARRDVLAGRAVQLSDGTRGTAHGAGENGALLVHTAAGMKEITSSEVSVRPVNGSAGTPSGGQQAC</sequence>
<gene>
    <name evidence="4" type="ORF">ACFQND_10325</name>
</gene>
<dbReference type="PANTHER" id="PTHR12835">
    <property type="entry name" value="BIOTIN PROTEIN LIGASE"/>
    <property type="match status" value="1"/>
</dbReference>
<proteinExistence type="predicted"/>
<evidence type="ECO:0000313" key="4">
    <source>
        <dbReference type="EMBL" id="MFC6281628.1"/>
    </source>
</evidence>
<accession>A0ABW1TWB8</accession>
<feature type="compositionally biased region" description="Low complexity" evidence="2">
    <location>
        <begin position="48"/>
        <end position="58"/>
    </location>
</feature>
<feature type="region of interest" description="Disordered" evidence="2">
    <location>
        <begin position="285"/>
        <end position="305"/>
    </location>
</feature>
<dbReference type="InterPro" id="IPR004143">
    <property type="entry name" value="BPL_LPL_catalytic"/>
</dbReference>
<dbReference type="CDD" id="cd16442">
    <property type="entry name" value="BPL"/>
    <property type="match status" value="1"/>
</dbReference>
<dbReference type="Gene3D" id="2.30.30.100">
    <property type="match status" value="1"/>
</dbReference>
<evidence type="ECO:0000256" key="2">
    <source>
        <dbReference type="SAM" id="MobiDB-lite"/>
    </source>
</evidence>
<dbReference type="InterPro" id="IPR004408">
    <property type="entry name" value="Biotin_CoA_COase_ligase"/>
</dbReference>
<comment type="caution">
    <text evidence="4">The sequence shown here is derived from an EMBL/GenBank/DDBJ whole genome shotgun (WGS) entry which is preliminary data.</text>
</comment>
<feature type="domain" description="BPL/LPL catalytic" evidence="3">
    <location>
        <begin position="40"/>
        <end position="229"/>
    </location>
</feature>
<keyword evidence="1 4" id="KW-0436">Ligase</keyword>
<feature type="compositionally biased region" description="Polar residues" evidence="2">
    <location>
        <begin position="294"/>
        <end position="305"/>
    </location>
</feature>
<evidence type="ECO:0000256" key="1">
    <source>
        <dbReference type="ARBA" id="ARBA00022598"/>
    </source>
</evidence>
<protein>
    <submittedName>
        <fullName evidence="4">Biotin--[acetyl-CoA-carboxylase] ligase</fullName>
        <ecNumber evidence="4">6.3.4.15</ecNumber>
    </submittedName>
</protein>
<dbReference type="SUPFAM" id="SSF55681">
    <property type="entry name" value="Class II aaRS and biotin synthetases"/>
    <property type="match status" value="1"/>
</dbReference>
<dbReference type="Gene3D" id="3.30.930.10">
    <property type="entry name" value="Bira Bifunctional Protein, Domain 2"/>
    <property type="match status" value="1"/>
</dbReference>
<dbReference type="InterPro" id="IPR045864">
    <property type="entry name" value="aa-tRNA-synth_II/BPL/LPL"/>
</dbReference>
<organism evidence="4 5">
    <name type="scientific">Polaromonas aquatica</name>
    <dbReference type="NCBI Taxonomy" id="332657"/>
    <lineage>
        <taxon>Bacteria</taxon>
        <taxon>Pseudomonadati</taxon>
        <taxon>Pseudomonadota</taxon>
        <taxon>Betaproteobacteria</taxon>
        <taxon>Burkholderiales</taxon>
        <taxon>Comamonadaceae</taxon>
        <taxon>Polaromonas</taxon>
    </lineage>
</organism>
<dbReference type="GO" id="GO:0004077">
    <property type="term" value="F:biotin--[biotin carboxyl-carrier protein] ligase activity"/>
    <property type="evidence" value="ECO:0007669"/>
    <property type="project" value="UniProtKB-EC"/>
</dbReference>
<feature type="region of interest" description="Disordered" evidence="2">
    <location>
        <begin position="44"/>
        <end position="63"/>
    </location>
</feature>
<keyword evidence="5" id="KW-1185">Reference proteome</keyword>
<dbReference type="Pfam" id="PF03099">
    <property type="entry name" value="BPL_LplA_LipB"/>
    <property type="match status" value="1"/>
</dbReference>
<dbReference type="EMBL" id="JBHSRS010000018">
    <property type="protein sequence ID" value="MFC6281628.1"/>
    <property type="molecule type" value="Genomic_DNA"/>
</dbReference>
<reference evidence="5" key="1">
    <citation type="journal article" date="2019" name="Int. J. Syst. Evol. Microbiol.">
        <title>The Global Catalogue of Microorganisms (GCM) 10K type strain sequencing project: providing services to taxonomists for standard genome sequencing and annotation.</title>
        <authorList>
            <consortium name="The Broad Institute Genomics Platform"/>
            <consortium name="The Broad Institute Genome Sequencing Center for Infectious Disease"/>
            <person name="Wu L."/>
            <person name="Ma J."/>
        </authorList>
    </citation>
    <scope>NUCLEOTIDE SEQUENCE [LARGE SCALE GENOMIC DNA]</scope>
    <source>
        <strain evidence="5">CCUG 39402</strain>
    </source>
</reference>
<dbReference type="NCBIfam" id="TIGR00121">
    <property type="entry name" value="birA_ligase"/>
    <property type="match status" value="1"/>
</dbReference>
<dbReference type="EC" id="6.3.4.15" evidence="4"/>